<dbReference type="AlphaFoldDB" id="A0A9J6GGD5"/>
<reference evidence="1 2" key="1">
    <citation type="journal article" date="2020" name="Cell">
        <title>Large-Scale Comparative Analyses of Tick Genomes Elucidate Their Genetic Diversity and Vector Capacities.</title>
        <authorList>
            <consortium name="Tick Genome and Microbiome Consortium (TIGMIC)"/>
            <person name="Jia N."/>
            <person name="Wang J."/>
            <person name="Shi W."/>
            <person name="Du L."/>
            <person name="Sun Y."/>
            <person name="Zhan W."/>
            <person name="Jiang J.F."/>
            <person name="Wang Q."/>
            <person name="Zhang B."/>
            <person name="Ji P."/>
            <person name="Bell-Sakyi L."/>
            <person name="Cui X.M."/>
            <person name="Yuan T.T."/>
            <person name="Jiang B.G."/>
            <person name="Yang W.F."/>
            <person name="Lam T.T."/>
            <person name="Chang Q.C."/>
            <person name="Ding S.J."/>
            <person name="Wang X.J."/>
            <person name="Zhu J.G."/>
            <person name="Ruan X.D."/>
            <person name="Zhao L."/>
            <person name="Wei J.T."/>
            <person name="Ye R.Z."/>
            <person name="Que T.C."/>
            <person name="Du C.H."/>
            <person name="Zhou Y.H."/>
            <person name="Cheng J.X."/>
            <person name="Dai P.F."/>
            <person name="Guo W.B."/>
            <person name="Han X.H."/>
            <person name="Huang E.J."/>
            <person name="Li L.F."/>
            <person name="Wei W."/>
            <person name="Gao Y.C."/>
            <person name="Liu J.Z."/>
            <person name="Shao H.Z."/>
            <person name="Wang X."/>
            <person name="Wang C.C."/>
            <person name="Yang T.C."/>
            <person name="Huo Q.B."/>
            <person name="Li W."/>
            <person name="Chen H.Y."/>
            <person name="Chen S.E."/>
            <person name="Zhou L.G."/>
            <person name="Ni X.B."/>
            <person name="Tian J.H."/>
            <person name="Sheng Y."/>
            <person name="Liu T."/>
            <person name="Pan Y.S."/>
            <person name="Xia L.Y."/>
            <person name="Li J."/>
            <person name="Zhao F."/>
            <person name="Cao W.C."/>
        </authorList>
    </citation>
    <scope>NUCLEOTIDE SEQUENCE [LARGE SCALE GENOMIC DNA]</scope>
    <source>
        <strain evidence="1">HaeL-2018</strain>
    </source>
</reference>
<dbReference type="Proteomes" id="UP000821853">
    <property type="component" value="Unassembled WGS sequence"/>
</dbReference>
<dbReference type="VEuPathDB" id="VectorBase:HLOH_054499"/>
<gene>
    <name evidence="1" type="ORF">HPB48_013029</name>
</gene>
<organism evidence="1 2">
    <name type="scientific">Haemaphysalis longicornis</name>
    <name type="common">Bush tick</name>
    <dbReference type="NCBI Taxonomy" id="44386"/>
    <lineage>
        <taxon>Eukaryota</taxon>
        <taxon>Metazoa</taxon>
        <taxon>Ecdysozoa</taxon>
        <taxon>Arthropoda</taxon>
        <taxon>Chelicerata</taxon>
        <taxon>Arachnida</taxon>
        <taxon>Acari</taxon>
        <taxon>Parasitiformes</taxon>
        <taxon>Ixodida</taxon>
        <taxon>Ixodoidea</taxon>
        <taxon>Ixodidae</taxon>
        <taxon>Haemaphysalinae</taxon>
        <taxon>Haemaphysalis</taxon>
    </lineage>
</organism>
<evidence type="ECO:0000313" key="1">
    <source>
        <dbReference type="EMBL" id="KAH9377518.1"/>
    </source>
</evidence>
<protein>
    <recommendedName>
        <fullName evidence="3">Retrotransposon gag domain-containing protein</fullName>
    </recommendedName>
</protein>
<comment type="caution">
    <text evidence="1">The sequence shown here is derived from an EMBL/GenBank/DDBJ whole genome shotgun (WGS) entry which is preliminary data.</text>
</comment>
<sequence length="245" mass="27894">MTSLSEQTERIGSSVIYWSTSSLFLVRCTGTSLKMWRTRSSTTSQLFATRGWFHEQRRQILYFSLEGTALRWFGNHEAFLTSWKLYNEYLLRDFANRRLSQRAEDILKPRIEGPNESVVGFVEDILCVSTRAGPQSTEETKGRALMRGVKSYIFGGLFRNRPTTVVAFVAETTNIERTLAARSDHYHRVCVAPTTISAFASSRPAMDGHDKNAILEVVREIIQEPLEVVSDSRKADVRFSWRGGP</sequence>
<accession>A0A9J6GGD5</accession>
<evidence type="ECO:0000313" key="2">
    <source>
        <dbReference type="Proteomes" id="UP000821853"/>
    </source>
</evidence>
<evidence type="ECO:0008006" key="3">
    <source>
        <dbReference type="Google" id="ProtNLM"/>
    </source>
</evidence>
<dbReference type="OrthoDB" id="10037266at2759"/>
<name>A0A9J6GGD5_HAELO</name>
<keyword evidence="2" id="KW-1185">Reference proteome</keyword>
<proteinExistence type="predicted"/>
<dbReference type="EMBL" id="JABSTR010000008">
    <property type="protein sequence ID" value="KAH9377518.1"/>
    <property type="molecule type" value="Genomic_DNA"/>
</dbReference>